<dbReference type="SUPFAM" id="SSF64182">
    <property type="entry name" value="DHH phosphoesterases"/>
    <property type="match status" value="1"/>
</dbReference>
<dbReference type="Gene3D" id="3.10.310.20">
    <property type="entry name" value="DHHA2 domain"/>
    <property type="match status" value="1"/>
</dbReference>
<comment type="caution">
    <text evidence="2">The sequence shown here is derived from an EMBL/GenBank/DDBJ whole genome shotgun (WGS) entry which is preliminary data.</text>
</comment>
<protein>
    <submittedName>
        <fullName evidence="2">Cobalt-dependent inorganic pyrophosphatase</fullName>
        <ecNumber evidence="2">3.6.1.1</ecNumber>
    </submittedName>
</protein>
<sequence length="126" mass="14358">MFKSSSNLADRKVEELIEEDLKEFSVSDYKVGIGQVSVMGLEGLEKLREELNQKLETARNEKGLRYLLLMITDLLEENTDLWIAGDSPEEIAKAFNEPLNQNRVFLPGVLSRKKQVVPPLTKYFLG</sequence>
<dbReference type="EMBL" id="VSSQ01079189">
    <property type="protein sequence ID" value="MPN28777.1"/>
    <property type="molecule type" value="Genomic_DNA"/>
</dbReference>
<reference evidence="2" key="1">
    <citation type="submission" date="2019-08" db="EMBL/GenBank/DDBJ databases">
        <authorList>
            <person name="Kucharzyk K."/>
            <person name="Murdoch R.W."/>
            <person name="Higgins S."/>
            <person name="Loffler F."/>
        </authorList>
    </citation>
    <scope>NUCLEOTIDE SEQUENCE</scope>
</reference>
<dbReference type="InterPro" id="IPR038222">
    <property type="entry name" value="DHHA2_dom_sf"/>
</dbReference>
<dbReference type="Pfam" id="PF02833">
    <property type="entry name" value="DHHA2"/>
    <property type="match status" value="1"/>
</dbReference>
<dbReference type="SMART" id="SM01131">
    <property type="entry name" value="DHHA2"/>
    <property type="match status" value="1"/>
</dbReference>
<proteinExistence type="predicted"/>
<dbReference type="GO" id="GO:0004427">
    <property type="term" value="F:inorganic diphosphate phosphatase activity"/>
    <property type="evidence" value="ECO:0007669"/>
    <property type="project" value="UniProtKB-EC"/>
</dbReference>
<dbReference type="InterPro" id="IPR004097">
    <property type="entry name" value="DHHA2"/>
</dbReference>
<keyword evidence="2" id="KW-0378">Hydrolase</keyword>
<evidence type="ECO:0000259" key="1">
    <source>
        <dbReference type="SMART" id="SM01131"/>
    </source>
</evidence>
<dbReference type="AlphaFoldDB" id="A0A645GPI8"/>
<dbReference type="EC" id="3.6.1.1" evidence="2"/>
<dbReference type="GO" id="GO:0005737">
    <property type="term" value="C:cytoplasm"/>
    <property type="evidence" value="ECO:0007669"/>
    <property type="project" value="InterPro"/>
</dbReference>
<accession>A0A645GPI8</accession>
<evidence type="ECO:0000313" key="2">
    <source>
        <dbReference type="EMBL" id="MPN28777.1"/>
    </source>
</evidence>
<feature type="domain" description="DHHA2" evidence="1">
    <location>
        <begin position="1"/>
        <end position="124"/>
    </location>
</feature>
<name>A0A645GPI8_9ZZZZ</name>
<organism evidence="2">
    <name type="scientific">bioreactor metagenome</name>
    <dbReference type="NCBI Taxonomy" id="1076179"/>
    <lineage>
        <taxon>unclassified sequences</taxon>
        <taxon>metagenomes</taxon>
        <taxon>ecological metagenomes</taxon>
    </lineage>
</organism>
<gene>
    <name evidence="2" type="ORF">SDC9_176222</name>
</gene>
<dbReference type="InterPro" id="IPR038763">
    <property type="entry name" value="DHH_sf"/>
</dbReference>